<dbReference type="PANTHER" id="PTHR22814">
    <property type="entry name" value="COPPER TRANSPORT PROTEIN ATOX1-RELATED"/>
    <property type="match status" value="1"/>
</dbReference>
<dbReference type="InterPro" id="IPR006121">
    <property type="entry name" value="HMA_dom"/>
</dbReference>
<dbReference type="EMBL" id="BTGU01000016">
    <property type="protein sequence ID" value="GMN43560.1"/>
    <property type="molecule type" value="Genomic_DNA"/>
</dbReference>
<dbReference type="AlphaFoldDB" id="A0AA88A2B2"/>
<reference evidence="3" key="1">
    <citation type="submission" date="2023-07" db="EMBL/GenBank/DDBJ databases">
        <title>draft genome sequence of fig (Ficus carica).</title>
        <authorList>
            <person name="Takahashi T."/>
            <person name="Nishimura K."/>
        </authorList>
    </citation>
    <scope>NUCLEOTIDE SEQUENCE</scope>
</reference>
<protein>
    <recommendedName>
        <fullName evidence="2">HMA domain-containing protein</fullName>
    </recommendedName>
</protein>
<dbReference type="CDD" id="cd00371">
    <property type="entry name" value="HMA"/>
    <property type="match status" value="1"/>
</dbReference>
<name>A0AA88A2B2_FICCA</name>
<proteinExistence type="predicted"/>
<feature type="domain" description="HMA" evidence="2">
    <location>
        <begin position="1"/>
        <end position="62"/>
    </location>
</feature>
<dbReference type="GO" id="GO:0046872">
    <property type="term" value="F:metal ion binding"/>
    <property type="evidence" value="ECO:0007669"/>
    <property type="project" value="UniProtKB-KW"/>
</dbReference>
<evidence type="ECO:0000313" key="3">
    <source>
        <dbReference type="EMBL" id="GMN43560.1"/>
    </source>
</evidence>
<accession>A0AA88A2B2</accession>
<organism evidence="3 4">
    <name type="scientific">Ficus carica</name>
    <name type="common">Common fig</name>
    <dbReference type="NCBI Taxonomy" id="3494"/>
    <lineage>
        <taxon>Eukaryota</taxon>
        <taxon>Viridiplantae</taxon>
        <taxon>Streptophyta</taxon>
        <taxon>Embryophyta</taxon>
        <taxon>Tracheophyta</taxon>
        <taxon>Spermatophyta</taxon>
        <taxon>Magnoliopsida</taxon>
        <taxon>eudicotyledons</taxon>
        <taxon>Gunneridae</taxon>
        <taxon>Pentapetalae</taxon>
        <taxon>rosids</taxon>
        <taxon>fabids</taxon>
        <taxon>Rosales</taxon>
        <taxon>Moraceae</taxon>
        <taxon>Ficeae</taxon>
        <taxon>Ficus</taxon>
    </lineage>
</organism>
<evidence type="ECO:0000313" key="4">
    <source>
        <dbReference type="Proteomes" id="UP001187192"/>
    </source>
</evidence>
<dbReference type="Proteomes" id="UP001187192">
    <property type="component" value="Unassembled WGS sequence"/>
</dbReference>
<evidence type="ECO:0000259" key="2">
    <source>
        <dbReference type="PROSITE" id="PS50846"/>
    </source>
</evidence>
<gene>
    <name evidence="3" type="ORF">TIFTF001_012769</name>
</gene>
<keyword evidence="1" id="KW-0479">Metal-binding</keyword>
<dbReference type="SUPFAM" id="SSF55008">
    <property type="entry name" value="HMA, heavy metal-associated domain"/>
    <property type="match status" value="1"/>
</dbReference>
<dbReference type="Pfam" id="PF00403">
    <property type="entry name" value="HMA"/>
    <property type="match status" value="1"/>
</dbReference>
<dbReference type="PANTHER" id="PTHR22814:SF312">
    <property type="entry name" value="HEAVY METAL-ASSOCIATED ISOPRENYLATED PLANT PROTEIN 29"/>
    <property type="match status" value="1"/>
</dbReference>
<dbReference type="InterPro" id="IPR036163">
    <property type="entry name" value="HMA_dom_sf"/>
</dbReference>
<evidence type="ECO:0000256" key="1">
    <source>
        <dbReference type="ARBA" id="ARBA00022723"/>
    </source>
</evidence>
<dbReference type="PROSITE" id="PS50846">
    <property type="entry name" value="HMA_2"/>
    <property type="match status" value="1"/>
</dbReference>
<sequence length="156" mass="18045">MVELIVKMDCAGCESKIKKALKKLKGVDDVDVDMNMQKVTVMGWAEQKKILKTVRKIGKKAELYPYTPEYQHNVAVQQYYCQHHHGESYHHEYHPFTTYDVPNMPSIISQNYHLHNGDDHFGEGYYGHEQPPYSTLVDHKATSMFSDENPHACSIM</sequence>
<comment type="caution">
    <text evidence="3">The sequence shown here is derived from an EMBL/GenBank/DDBJ whole genome shotgun (WGS) entry which is preliminary data.</text>
</comment>
<keyword evidence="4" id="KW-1185">Reference proteome</keyword>
<dbReference type="Gene3D" id="3.30.70.100">
    <property type="match status" value="1"/>
</dbReference>